<reference evidence="2 3" key="1">
    <citation type="submission" date="2018-05" db="EMBL/GenBank/DDBJ databases">
        <title>Genomic Encyclopedia of Type Strains, Phase IV (KMG-IV): sequencing the most valuable type-strain genomes for metagenomic binning, comparative biology and taxonomic classification.</title>
        <authorList>
            <person name="Goeker M."/>
        </authorList>
    </citation>
    <scope>NUCLEOTIDE SEQUENCE [LARGE SCALE GENOMIC DNA]</scope>
    <source>
        <strain evidence="2 3">DSM 22440</strain>
    </source>
</reference>
<dbReference type="AlphaFoldDB" id="A0A2V3W135"/>
<gene>
    <name evidence="2" type="ORF">DES38_11817</name>
</gene>
<feature type="transmembrane region" description="Helical" evidence="1">
    <location>
        <begin position="61"/>
        <end position="80"/>
    </location>
</feature>
<keyword evidence="1" id="KW-0472">Membrane</keyword>
<dbReference type="Proteomes" id="UP000247922">
    <property type="component" value="Unassembled WGS sequence"/>
</dbReference>
<proteinExistence type="predicted"/>
<sequence length="115" mass="13060">MMTPDQLSNTIFSPIKKWAEASSGNWNTLLGVGFILLIVGLILMGVYYKKIGTPDERTNQIHLRSAYIILLVVVISDLIFPKEYMWQIFFLLKYASAFIAAGIFLAIQYTKDSSY</sequence>
<evidence type="ECO:0000313" key="2">
    <source>
        <dbReference type="EMBL" id="PXW86831.1"/>
    </source>
</evidence>
<keyword evidence="3" id="KW-1185">Reference proteome</keyword>
<accession>A0A2V3W135</accession>
<evidence type="ECO:0000256" key="1">
    <source>
        <dbReference type="SAM" id="Phobius"/>
    </source>
</evidence>
<dbReference type="EMBL" id="QJJR01000018">
    <property type="protein sequence ID" value="PXW86831.1"/>
    <property type="molecule type" value="Genomic_DNA"/>
</dbReference>
<evidence type="ECO:0000313" key="3">
    <source>
        <dbReference type="Proteomes" id="UP000247922"/>
    </source>
</evidence>
<keyword evidence="1" id="KW-0812">Transmembrane</keyword>
<protein>
    <recommendedName>
        <fullName evidence="4">DUF2178 domain-containing protein</fullName>
    </recommendedName>
</protein>
<comment type="caution">
    <text evidence="2">The sequence shown here is derived from an EMBL/GenBank/DDBJ whole genome shotgun (WGS) entry which is preliminary data.</text>
</comment>
<keyword evidence="1" id="KW-1133">Transmembrane helix</keyword>
<name>A0A2V3W135_9BACI</name>
<feature type="transmembrane region" description="Helical" evidence="1">
    <location>
        <begin position="28"/>
        <end position="49"/>
    </location>
</feature>
<feature type="transmembrane region" description="Helical" evidence="1">
    <location>
        <begin position="86"/>
        <end position="107"/>
    </location>
</feature>
<evidence type="ECO:0008006" key="4">
    <source>
        <dbReference type="Google" id="ProtNLM"/>
    </source>
</evidence>
<organism evidence="2 3">
    <name type="scientific">Streptohalobacillus salinus</name>
    <dbReference type="NCBI Taxonomy" id="621096"/>
    <lineage>
        <taxon>Bacteria</taxon>
        <taxon>Bacillati</taxon>
        <taxon>Bacillota</taxon>
        <taxon>Bacilli</taxon>
        <taxon>Bacillales</taxon>
        <taxon>Bacillaceae</taxon>
        <taxon>Streptohalobacillus</taxon>
    </lineage>
</organism>